<name>A0A8X7C709_9ARAC</name>
<dbReference type="EMBL" id="BMAV01010614">
    <property type="protein sequence ID" value="GFY55832.1"/>
    <property type="molecule type" value="Genomic_DNA"/>
</dbReference>
<organism evidence="2 3">
    <name type="scientific">Trichonephila inaurata madagascariensis</name>
    <dbReference type="NCBI Taxonomy" id="2747483"/>
    <lineage>
        <taxon>Eukaryota</taxon>
        <taxon>Metazoa</taxon>
        <taxon>Ecdysozoa</taxon>
        <taxon>Arthropoda</taxon>
        <taxon>Chelicerata</taxon>
        <taxon>Arachnida</taxon>
        <taxon>Araneae</taxon>
        <taxon>Araneomorphae</taxon>
        <taxon>Entelegynae</taxon>
        <taxon>Araneoidea</taxon>
        <taxon>Nephilidae</taxon>
        <taxon>Trichonephila</taxon>
        <taxon>Trichonephila inaurata</taxon>
    </lineage>
</organism>
<accession>A0A8X7C709</accession>
<protein>
    <submittedName>
        <fullName evidence="2">Uncharacterized protein</fullName>
    </submittedName>
</protein>
<evidence type="ECO:0000313" key="3">
    <source>
        <dbReference type="Proteomes" id="UP000886998"/>
    </source>
</evidence>
<feature type="region of interest" description="Disordered" evidence="1">
    <location>
        <begin position="19"/>
        <end position="58"/>
    </location>
</feature>
<evidence type="ECO:0000313" key="2">
    <source>
        <dbReference type="EMBL" id="GFY55832.1"/>
    </source>
</evidence>
<proteinExistence type="predicted"/>
<keyword evidence="3" id="KW-1185">Reference proteome</keyword>
<comment type="caution">
    <text evidence="2">The sequence shown here is derived from an EMBL/GenBank/DDBJ whole genome shotgun (WGS) entry which is preliminary data.</text>
</comment>
<gene>
    <name evidence="2" type="primary">NCL1_37262</name>
    <name evidence="2" type="ORF">TNIN_26171</name>
</gene>
<feature type="compositionally biased region" description="Acidic residues" evidence="1">
    <location>
        <begin position="22"/>
        <end position="34"/>
    </location>
</feature>
<dbReference type="AlphaFoldDB" id="A0A8X7C709"/>
<dbReference type="OrthoDB" id="10057240at2759"/>
<sequence>MPRKGLTIPEALEVFHNLPSDFESDESSLSEAEDVMTAKSSSSENTDIDAEKDDISVPGPSRISKVTWKNKASVKIRNIPFTEQSGPSDEITSLQDPSPISIFFTSFSISFIETIVYQTNLYAMQKRQCVHSCYCTGYIMFFSYKYSDGDKTITQLQRFLVNK</sequence>
<evidence type="ECO:0000256" key="1">
    <source>
        <dbReference type="SAM" id="MobiDB-lite"/>
    </source>
</evidence>
<dbReference type="Proteomes" id="UP000886998">
    <property type="component" value="Unassembled WGS sequence"/>
</dbReference>
<reference evidence="2" key="1">
    <citation type="submission" date="2020-08" db="EMBL/GenBank/DDBJ databases">
        <title>Multicomponent nature underlies the extraordinary mechanical properties of spider dragline silk.</title>
        <authorList>
            <person name="Kono N."/>
            <person name="Nakamura H."/>
            <person name="Mori M."/>
            <person name="Yoshida Y."/>
            <person name="Ohtoshi R."/>
            <person name="Malay A.D."/>
            <person name="Moran D.A.P."/>
            <person name="Tomita M."/>
            <person name="Numata K."/>
            <person name="Arakawa K."/>
        </authorList>
    </citation>
    <scope>NUCLEOTIDE SEQUENCE</scope>
</reference>